<evidence type="ECO:0000313" key="3">
    <source>
        <dbReference type="Proteomes" id="UP000053328"/>
    </source>
</evidence>
<feature type="compositionally biased region" description="Low complexity" evidence="1">
    <location>
        <begin position="108"/>
        <end position="119"/>
    </location>
</feature>
<dbReference type="RefSeq" id="XP_016234534.1">
    <property type="nucleotide sequence ID" value="XM_016381432.1"/>
</dbReference>
<accession>A0A0D2B5X5</accession>
<feature type="region of interest" description="Disordered" evidence="1">
    <location>
        <begin position="194"/>
        <end position="225"/>
    </location>
</feature>
<name>A0A0D2B5X5_9EURO</name>
<dbReference type="VEuPathDB" id="FungiDB:PV08_07100"/>
<evidence type="ECO:0000313" key="2">
    <source>
        <dbReference type="EMBL" id="KIW14318.1"/>
    </source>
</evidence>
<feature type="compositionally biased region" description="Polar residues" evidence="1">
    <location>
        <begin position="120"/>
        <end position="129"/>
    </location>
</feature>
<evidence type="ECO:0000256" key="1">
    <source>
        <dbReference type="SAM" id="MobiDB-lite"/>
    </source>
</evidence>
<dbReference type="Proteomes" id="UP000053328">
    <property type="component" value="Unassembled WGS sequence"/>
</dbReference>
<protein>
    <submittedName>
        <fullName evidence="2">Uncharacterized protein</fullName>
    </submittedName>
</protein>
<proteinExistence type="predicted"/>
<dbReference type="EMBL" id="KN847496">
    <property type="protein sequence ID" value="KIW14318.1"/>
    <property type="molecule type" value="Genomic_DNA"/>
</dbReference>
<keyword evidence="3" id="KW-1185">Reference proteome</keyword>
<dbReference type="AlphaFoldDB" id="A0A0D2B5X5"/>
<feature type="compositionally biased region" description="Basic and acidic residues" evidence="1">
    <location>
        <begin position="194"/>
        <end position="203"/>
    </location>
</feature>
<dbReference type="GeneID" id="27334183"/>
<feature type="region of interest" description="Disordered" evidence="1">
    <location>
        <begin position="90"/>
        <end position="139"/>
    </location>
</feature>
<reference evidence="2 3" key="1">
    <citation type="submission" date="2015-01" db="EMBL/GenBank/DDBJ databases">
        <title>The Genome Sequence of Exophiala spinifera CBS89968.</title>
        <authorList>
            <consortium name="The Broad Institute Genomics Platform"/>
            <person name="Cuomo C."/>
            <person name="de Hoog S."/>
            <person name="Gorbushina A."/>
            <person name="Stielow B."/>
            <person name="Teixiera M."/>
            <person name="Abouelleil A."/>
            <person name="Chapman S.B."/>
            <person name="Priest M."/>
            <person name="Young S.K."/>
            <person name="Wortman J."/>
            <person name="Nusbaum C."/>
            <person name="Birren B."/>
        </authorList>
    </citation>
    <scope>NUCLEOTIDE SEQUENCE [LARGE SCALE GENOMIC DNA]</scope>
    <source>
        <strain evidence="2 3">CBS 89968</strain>
    </source>
</reference>
<gene>
    <name evidence="2" type="ORF">PV08_07100</name>
</gene>
<dbReference type="HOGENOM" id="CLU_792349_0_0_1"/>
<feature type="compositionally biased region" description="Polar residues" evidence="1">
    <location>
        <begin position="204"/>
        <end position="214"/>
    </location>
</feature>
<organism evidence="2 3">
    <name type="scientific">Exophiala spinifera</name>
    <dbReference type="NCBI Taxonomy" id="91928"/>
    <lineage>
        <taxon>Eukaryota</taxon>
        <taxon>Fungi</taxon>
        <taxon>Dikarya</taxon>
        <taxon>Ascomycota</taxon>
        <taxon>Pezizomycotina</taxon>
        <taxon>Eurotiomycetes</taxon>
        <taxon>Chaetothyriomycetidae</taxon>
        <taxon>Chaetothyriales</taxon>
        <taxon>Herpotrichiellaceae</taxon>
        <taxon>Exophiala</taxon>
    </lineage>
</organism>
<sequence length="350" mass="37393">MEFPAQAGSADKRSVQYKMLHKTPLAAEELGTPTPDEGLVPCHVDFCCPNAGRLLLADGHTQLATRLSLLTPEASFEVGRLETAATAVRMPCPTCKNPDNGASKRASESSASPGEPSSSIEGQVSTPQPAQVVPSLSDHCKDCCDENPGATSSTGVQLEVLVPSSQTAYISSKTAPARYDDDHGAVLSRANDAAKEIPGERMKQNSGWLNTDVSSDVEEDPMSAQPDASVLELEQLESVAQARLKAIRLALPAVVEAMQETRSDLKHIDETIATVNAFADAAQPAAYLSVESARASIQLQDVLFGPFMSSHPPHRDSYVYVAYSDRGKVDWELVNVSQLTSVVVAEFLNQ</sequence>